<comment type="caution">
    <text evidence="2">The sequence shown here is derived from an EMBL/GenBank/DDBJ whole genome shotgun (WGS) entry which is preliminary data.</text>
</comment>
<accession>A0ABQ9P2J4</accession>
<dbReference type="Proteomes" id="UP001172684">
    <property type="component" value="Unassembled WGS sequence"/>
</dbReference>
<feature type="region of interest" description="Disordered" evidence="1">
    <location>
        <begin position="1"/>
        <end position="23"/>
    </location>
</feature>
<proteinExistence type="predicted"/>
<evidence type="ECO:0000313" key="3">
    <source>
        <dbReference type="Proteomes" id="UP001172684"/>
    </source>
</evidence>
<dbReference type="EMBL" id="JAPDRL010000018">
    <property type="protein sequence ID" value="KAJ9666607.1"/>
    <property type="molecule type" value="Genomic_DNA"/>
</dbReference>
<name>A0ABQ9P2J4_9PEZI</name>
<reference evidence="2" key="1">
    <citation type="submission" date="2022-10" db="EMBL/GenBank/DDBJ databases">
        <title>Culturing micro-colonial fungi from biological soil crusts in the Mojave desert and describing Neophaeococcomyces mojavensis, and introducing the new genera and species Taxawa tesnikishii.</title>
        <authorList>
            <person name="Kurbessoian T."/>
            <person name="Stajich J.E."/>
        </authorList>
    </citation>
    <scope>NUCLEOTIDE SEQUENCE</scope>
    <source>
        <strain evidence="2">TK_1</strain>
    </source>
</reference>
<sequence length="183" mass="20345">MAEAQNLSPSEPPVTISLTTSSPTCSLSGSPPFTVSIEWALSGSRPIWALISLNSGRTYGIVIRDPSRKGRRIGPPTTFIADEGILTIEEDDEDVTLVRIGPNKPCRISYTFTTEPKVSGLRGSDTAMMKPGMPYELTLRKTCCRWMYEDEMGDGGEVERRRKLRERPLALFTPDCRAWFEAV</sequence>
<organism evidence="2 3">
    <name type="scientific">Coniosporium apollinis</name>
    <dbReference type="NCBI Taxonomy" id="61459"/>
    <lineage>
        <taxon>Eukaryota</taxon>
        <taxon>Fungi</taxon>
        <taxon>Dikarya</taxon>
        <taxon>Ascomycota</taxon>
        <taxon>Pezizomycotina</taxon>
        <taxon>Dothideomycetes</taxon>
        <taxon>Dothideomycetes incertae sedis</taxon>
        <taxon>Coniosporium</taxon>
    </lineage>
</organism>
<evidence type="ECO:0008006" key="4">
    <source>
        <dbReference type="Google" id="ProtNLM"/>
    </source>
</evidence>
<evidence type="ECO:0000256" key="1">
    <source>
        <dbReference type="SAM" id="MobiDB-lite"/>
    </source>
</evidence>
<keyword evidence="3" id="KW-1185">Reference proteome</keyword>
<evidence type="ECO:0000313" key="2">
    <source>
        <dbReference type="EMBL" id="KAJ9666607.1"/>
    </source>
</evidence>
<protein>
    <recommendedName>
        <fullName evidence="4">Ig-like domain-containing protein</fullName>
    </recommendedName>
</protein>
<gene>
    <name evidence="2" type="ORF">H2201_003266</name>
</gene>